<comment type="caution">
    <text evidence="1">The sequence shown here is derived from an EMBL/GenBank/DDBJ whole genome shotgun (WGS) entry which is preliminary data.</text>
</comment>
<accession>A0AA37BP97</accession>
<dbReference type="AlphaFoldDB" id="A0AA37BP97"/>
<dbReference type="RefSeq" id="WP_191898745.1">
    <property type="nucleotide sequence ID" value="NZ_BMQD01000072.1"/>
</dbReference>
<reference evidence="1" key="1">
    <citation type="journal article" date="2014" name="Int. J. Syst. Evol. Microbiol.">
        <title>Complete genome sequence of Corynebacterium casei LMG S-19264T (=DSM 44701T), isolated from a smear-ripened cheese.</title>
        <authorList>
            <consortium name="US DOE Joint Genome Institute (JGI-PGF)"/>
            <person name="Walter F."/>
            <person name="Albersmeier A."/>
            <person name="Kalinowski J."/>
            <person name="Ruckert C."/>
        </authorList>
    </citation>
    <scope>NUCLEOTIDE SEQUENCE</scope>
    <source>
        <strain evidence="1">JCM 3093</strain>
    </source>
</reference>
<reference evidence="1" key="2">
    <citation type="submission" date="2022-09" db="EMBL/GenBank/DDBJ databases">
        <authorList>
            <person name="Sun Q."/>
            <person name="Ohkuma M."/>
        </authorList>
    </citation>
    <scope>NUCLEOTIDE SEQUENCE</scope>
    <source>
        <strain evidence="1">JCM 3093</strain>
    </source>
</reference>
<evidence type="ECO:0000313" key="2">
    <source>
        <dbReference type="Proteomes" id="UP000627984"/>
    </source>
</evidence>
<evidence type="ECO:0000313" key="1">
    <source>
        <dbReference type="EMBL" id="GGL01597.1"/>
    </source>
</evidence>
<name>A0AA37BP97_9ACTN</name>
<protein>
    <submittedName>
        <fullName evidence="1">Uncharacterized protein</fullName>
    </submittedName>
</protein>
<organism evidence="1 2">
    <name type="scientific">Planomonospora parontospora</name>
    <dbReference type="NCBI Taxonomy" id="58119"/>
    <lineage>
        <taxon>Bacteria</taxon>
        <taxon>Bacillati</taxon>
        <taxon>Actinomycetota</taxon>
        <taxon>Actinomycetes</taxon>
        <taxon>Streptosporangiales</taxon>
        <taxon>Streptosporangiaceae</taxon>
        <taxon>Planomonospora</taxon>
    </lineage>
</organism>
<dbReference type="Proteomes" id="UP000627984">
    <property type="component" value="Unassembled WGS sequence"/>
</dbReference>
<dbReference type="EMBL" id="BMQD01000072">
    <property type="protein sequence ID" value="GGL01597.1"/>
    <property type="molecule type" value="Genomic_DNA"/>
</dbReference>
<proteinExistence type="predicted"/>
<gene>
    <name evidence="1" type="ORF">GCM10010126_71040</name>
</gene>
<sequence length="90" mass="9829">MWTRKLCRLCPGGFVSRRWSAPNGHIALAMLARMDPEAWAPVKPRDHRPTPSAEPAEDLAALQSAADKVAARVEATRAARERSGLRLVSA</sequence>